<protein>
    <submittedName>
        <fullName evidence="2">GNAT family N-acetyltransferase</fullName>
    </submittedName>
</protein>
<dbReference type="InterPro" id="IPR031165">
    <property type="entry name" value="GNAT_YJDJ"/>
</dbReference>
<feature type="domain" description="N-acetyltransferase" evidence="1">
    <location>
        <begin position="4"/>
        <end position="90"/>
    </location>
</feature>
<dbReference type="AlphaFoldDB" id="A0A845DW37"/>
<keyword evidence="2" id="KW-0808">Transferase</keyword>
<dbReference type="OrthoDB" id="9793389at2"/>
<evidence type="ECO:0000259" key="1">
    <source>
        <dbReference type="PROSITE" id="PS51729"/>
    </source>
</evidence>
<accession>A0A845DW37</accession>
<sequence length="91" mass="10524">MERMIHEEKGRLYMGEKQNPDAELVFDLEDDTMIILSTHVDPAEREQGLGGQLVDEAVNYARKHKLKIDPVCSFAHNVIEETPEYQVVRKK</sequence>
<evidence type="ECO:0000313" key="3">
    <source>
        <dbReference type="Proteomes" id="UP000460949"/>
    </source>
</evidence>
<dbReference type="PANTHER" id="PTHR31435">
    <property type="entry name" value="PROTEIN NATD1"/>
    <property type="match status" value="1"/>
</dbReference>
<reference evidence="2 3" key="1">
    <citation type="submission" date="2019-11" db="EMBL/GenBank/DDBJ databases">
        <title>Genome sequences of 17 halophilic strains isolated from different environments.</title>
        <authorList>
            <person name="Furrow R.E."/>
        </authorList>
    </citation>
    <scope>NUCLEOTIDE SEQUENCE [LARGE SCALE GENOMIC DNA]</scope>
    <source>
        <strain evidence="2 3">22511_23_Filter</strain>
    </source>
</reference>
<name>A0A845DW37_9BACI</name>
<evidence type="ECO:0000313" key="2">
    <source>
        <dbReference type="EMBL" id="MYL21730.1"/>
    </source>
</evidence>
<dbReference type="EMBL" id="WMET01000006">
    <property type="protein sequence ID" value="MYL21730.1"/>
    <property type="molecule type" value="Genomic_DNA"/>
</dbReference>
<gene>
    <name evidence="2" type="ORF">GLW04_17665</name>
</gene>
<dbReference type="PROSITE" id="PS51729">
    <property type="entry name" value="GNAT_YJDJ"/>
    <property type="match status" value="1"/>
</dbReference>
<dbReference type="PANTHER" id="PTHR31435:SF10">
    <property type="entry name" value="BSR4717 PROTEIN"/>
    <property type="match status" value="1"/>
</dbReference>
<proteinExistence type="predicted"/>
<dbReference type="SUPFAM" id="SSF55729">
    <property type="entry name" value="Acyl-CoA N-acyltransferases (Nat)"/>
    <property type="match status" value="1"/>
</dbReference>
<dbReference type="Proteomes" id="UP000460949">
    <property type="component" value="Unassembled WGS sequence"/>
</dbReference>
<dbReference type="GO" id="GO:0016740">
    <property type="term" value="F:transferase activity"/>
    <property type="evidence" value="ECO:0007669"/>
    <property type="project" value="UniProtKB-KW"/>
</dbReference>
<dbReference type="InterPro" id="IPR045057">
    <property type="entry name" value="Gcn5-rel_NAT"/>
</dbReference>
<dbReference type="RefSeq" id="WP_160839673.1">
    <property type="nucleotide sequence ID" value="NZ_JAIVAK010000009.1"/>
</dbReference>
<dbReference type="InterPro" id="IPR016181">
    <property type="entry name" value="Acyl_CoA_acyltransferase"/>
</dbReference>
<comment type="caution">
    <text evidence="2">The sequence shown here is derived from an EMBL/GenBank/DDBJ whole genome shotgun (WGS) entry which is preliminary data.</text>
</comment>
<organism evidence="2 3">
    <name type="scientific">Halobacillus litoralis</name>
    <dbReference type="NCBI Taxonomy" id="45668"/>
    <lineage>
        <taxon>Bacteria</taxon>
        <taxon>Bacillati</taxon>
        <taxon>Bacillota</taxon>
        <taxon>Bacilli</taxon>
        <taxon>Bacillales</taxon>
        <taxon>Bacillaceae</taxon>
        <taxon>Halobacillus</taxon>
    </lineage>
</organism>
<dbReference type="Pfam" id="PF14542">
    <property type="entry name" value="Acetyltransf_CG"/>
    <property type="match status" value="1"/>
</dbReference>
<dbReference type="CDD" id="cd04301">
    <property type="entry name" value="NAT_SF"/>
    <property type="match status" value="1"/>
</dbReference>
<dbReference type="Gene3D" id="3.40.630.30">
    <property type="match status" value="1"/>
</dbReference>